<dbReference type="EMBL" id="CCAG010007837">
    <property type="status" value="NOT_ANNOTATED_CDS"/>
    <property type="molecule type" value="Genomic_DNA"/>
</dbReference>
<protein>
    <submittedName>
        <fullName evidence="2">Uncharacterized protein</fullName>
    </submittedName>
</protein>
<organism evidence="2 3">
    <name type="scientific">Glossina morsitans morsitans</name>
    <name type="common">Savannah tsetse fly</name>
    <dbReference type="NCBI Taxonomy" id="37546"/>
    <lineage>
        <taxon>Eukaryota</taxon>
        <taxon>Metazoa</taxon>
        <taxon>Ecdysozoa</taxon>
        <taxon>Arthropoda</taxon>
        <taxon>Hexapoda</taxon>
        <taxon>Insecta</taxon>
        <taxon>Pterygota</taxon>
        <taxon>Neoptera</taxon>
        <taxon>Endopterygota</taxon>
        <taxon>Diptera</taxon>
        <taxon>Brachycera</taxon>
        <taxon>Muscomorpha</taxon>
        <taxon>Hippoboscoidea</taxon>
        <taxon>Glossinidae</taxon>
        <taxon>Glossina</taxon>
    </lineage>
</organism>
<reference evidence="2" key="1">
    <citation type="submission" date="2020-05" db="UniProtKB">
        <authorList>
            <consortium name="EnsemblMetazoa"/>
        </authorList>
    </citation>
    <scope>IDENTIFICATION</scope>
    <source>
        <strain evidence="2">Yale</strain>
    </source>
</reference>
<evidence type="ECO:0000256" key="1">
    <source>
        <dbReference type="SAM" id="MobiDB-lite"/>
    </source>
</evidence>
<feature type="compositionally biased region" description="Low complexity" evidence="1">
    <location>
        <begin position="31"/>
        <end position="47"/>
    </location>
</feature>
<dbReference type="Proteomes" id="UP000092444">
    <property type="component" value="Unassembled WGS sequence"/>
</dbReference>
<keyword evidence="3" id="KW-1185">Reference proteome</keyword>
<sequence>MYVMHVAKPMDWHRMGLNNITATPPTPSPPQSTSTSTPTPTIETQPTGELSQSNKIGDDDGGDGACGSLRHSLSV</sequence>
<proteinExistence type="predicted"/>
<evidence type="ECO:0000313" key="2">
    <source>
        <dbReference type="EnsemblMetazoa" id="GMOY010951-PA"/>
    </source>
</evidence>
<dbReference type="AlphaFoldDB" id="A0A1B0GCC2"/>
<dbReference type="EnsemblMetazoa" id="GMOY010951-RA">
    <property type="protein sequence ID" value="GMOY010951-PA"/>
    <property type="gene ID" value="GMOY010951"/>
</dbReference>
<evidence type="ECO:0000313" key="3">
    <source>
        <dbReference type="Proteomes" id="UP000092444"/>
    </source>
</evidence>
<feature type="region of interest" description="Disordered" evidence="1">
    <location>
        <begin position="15"/>
        <end position="75"/>
    </location>
</feature>
<accession>A0A1B0GCC2</accession>
<name>A0A1B0GCC2_GLOMM</name>
<dbReference type="VEuPathDB" id="VectorBase:GMOY010951"/>